<protein>
    <submittedName>
        <fullName evidence="2">Uncharacterized protein</fullName>
    </submittedName>
</protein>
<keyword evidence="3" id="KW-1185">Reference proteome</keyword>
<feature type="region of interest" description="Disordered" evidence="1">
    <location>
        <begin position="42"/>
        <end position="61"/>
    </location>
</feature>
<organism evidence="2 3">
    <name type="scientific">Drechslerella dactyloides</name>
    <name type="common">Nematode-trapping fungus</name>
    <name type="synonym">Arthrobotrys dactyloides</name>
    <dbReference type="NCBI Taxonomy" id="74499"/>
    <lineage>
        <taxon>Eukaryota</taxon>
        <taxon>Fungi</taxon>
        <taxon>Dikarya</taxon>
        <taxon>Ascomycota</taxon>
        <taxon>Pezizomycotina</taxon>
        <taxon>Orbiliomycetes</taxon>
        <taxon>Orbiliales</taxon>
        <taxon>Orbiliaceae</taxon>
        <taxon>Drechslerella</taxon>
    </lineage>
</organism>
<gene>
    <name evidence="2" type="ORF">Dda_1317</name>
</gene>
<name>A0AAD6J1S8_DREDA</name>
<evidence type="ECO:0000313" key="3">
    <source>
        <dbReference type="Proteomes" id="UP001221413"/>
    </source>
</evidence>
<feature type="compositionally biased region" description="Basic residues" evidence="1">
    <location>
        <begin position="50"/>
        <end position="61"/>
    </location>
</feature>
<proteinExistence type="predicted"/>
<dbReference type="AlphaFoldDB" id="A0AAD6J1S8"/>
<reference evidence="2" key="1">
    <citation type="submission" date="2023-01" db="EMBL/GenBank/DDBJ databases">
        <title>The chitinases involved in constricting ring structure development in the nematode-trapping fungus Drechslerella dactyloides.</title>
        <authorList>
            <person name="Wang R."/>
            <person name="Zhang L."/>
            <person name="Tang P."/>
            <person name="Li S."/>
            <person name="Liang L."/>
        </authorList>
    </citation>
    <scope>NUCLEOTIDE SEQUENCE</scope>
    <source>
        <strain evidence="2">YMF1.00031</strain>
    </source>
</reference>
<comment type="caution">
    <text evidence="2">The sequence shown here is derived from an EMBL/GenBank/DDBJ whole genome shotgun (WGS) entry which is preliminary data.</text>
</comment>
<evidence type="ECO:0000313" key="2">
    <source>
        <dbReference type="EMBL" id="KAJ6262760.1"/>
    </source>
</evidence>
<dbReference type="EMBL" id="JAQGDS010000002">
    <property type="protein sequence ID" value="KAJ6262760.1"/>
    <property type="molecule type" value="Genomic_DNA"/>
</dbReference>
<sequence>MLATLCSERRAEERLAAAAGGFEANVGLEPAQTAAKGGLLLPPSSPPSPHHFRHHQHQAPASLHRRLSNRQPVVVGALSPLVLPLSSPSLSLAPPSAGIQVHHLAVDRRRQSAKFPAPPPSSPEPLSDLLGIVVTPTPAEEIPRRQPKPSFILGSPAFRYSRLPAQTACR</sequence>
<accession>A0AAD6J1S8</accession>
<dbReference type="Proteomes" id="UP001221413">
    <property type="component" value="Unassembled WGS sequence"/>
</dbReference>
<evidence type="ECO:0000256" key="1">
    <source>
        <dbReference type="SAM" id="MobiDB-lite"/>
    </source>
</evidence>